<dbReference type="EMBL" id="CADCWO010000240">
    <property type="protein sequence ID" value="CAA9589284.1"/>
    <property type="molecule type" value="Genomic_DNA"/>
</dbReference>
<dbReference type="InterPro" id="IPR002347">
    <property type="entry name" value="SDR_fam"/>
</dbReference>
<accession>A0A6J4VUA3</accession>
<dbReference type="Gene3D" id="3.40.50.720">
    <property type="entry name" value="NAD(P)-binding Rossmann-like Domain"/>
    <property type="match status" value="1"/>
</dbReference>
<dbReference type="PROSITE" id="PS00061">
    <property type="entry name" value="ADH_SHORT"/>
    <property type="match status" value="1"/>
</dbReference>
<dbReference type="AlphaFoldDB" id="A0A6J4VUA3"/>
<evidence type="ECO:0000256" key="1">
    <source>
        <dbReference type="ARBA" id="ARBA00006484"/>
    </source>
</evidence>
<proteinExistence type="inferred from homology"/>
<dbReference type="PRINTS" id="PR00081">
    <property type="entry name" value="GDHRDH"/>
</dbReference>
<organism evidence="3">
    <name type="scientific">uncultured Synechococcales cyanobacterium</name>
    <dbReference type="NCBI Taxonomy" id="1936017"/>
    <lineage>
        <taxon>Bacteria</taxon>
        <taxon>Bacillati</taxon>
        <taxon>Cyanobacteriota</taxon>
        <taxon>Cyanophyceae</taxon>
        <taxon>Synechococcales</taxon>
        <taxon>environmental samples</taxon>
    </lineage>
</organism>
<dbReference type="PRINTS" id="PR00080">
    <property type="entry name" value="SDRFAMILY"/>
</dbReference>
<dbReference type="InterPro" id="IPR036291">
    <property type="entry name" value="NAD(P)-bd_dom_sf"/>
</dbReference>
<keyword evidence="2 3" id="KW-0560">Oxidoreductase</keyword>
<evidence type="ECO:0000256" key="2">
    <source>
        <dbReference type="ARBA" id="ARBA00023002"/>
    </source>
</evidence>
<dbReference type="SUPFAM" id="SSF51735">
    <property type="entry name" value="NAD(P)-binding Rossmann-fold domains"/>
    <property type="match status" value="1"/>
</dbReference>
<dbReference type="PANTHER" id="PTHR24321">
    <property type="entry name" value="DEHYDROGENASES, SHORT CHAIN"/>
    <property type="match status" value="1"/>
</dbReference>
<comment type="similarity">
    <text evidence="1">Belongs to the short-chain dehydrogenases/reductases (SDR) family.</text>
</comment>
<evidence type="ECO:0000313" key="3">
    <source>
        <dbReference type="EMBL" id="CAA9589284.1"/>
    </source>
</evidence>
<name>A0A6J4VUA3_9CYAN</name>
<dbReference type="InterPro" id="IPR020904">
    <property type="entry name" value="Sc_DH/Rdtase_CS"/>
</dbReference>
<protein>
    <submittedName>
        <fullName evidence="3">3-oxoacyl-[acyl-carrier protein] reductase</fullName>
        <ecNumber evidence="3">1.1.1.100</ecNumber>
    </submittedName>
</protein>
<gene>
    <name evidence="3" type="ORF">AVDCRST_MAG81-4640</name>
</gene>
<dbReference type="PANTHER" id="PTHR24321:SF11">
    <property type="entry name" value="BLR0893 PROTEIN"/>
    <property type="match status" value="1"/>
</dbReference>
<dbReference type="Pfam" id="PF13561">
    <property type="entry name" value="adh_short_C2"/>
    <property type="match status" value="1"/>
</dbReference>
<dbReference type="EC" id="1.1.1.100" evidence="3"/>
<reference evidence="3" key="1">
    <citation type="submission" date="2020-02" db="EMBL/GenBank/DDBJ databases">
        <authorList>
            <person name="Meier V. D."/>
        </authorList>
    </citation>
    <scope>NUCLEOTIDE SEQUENCE</scope>
    <source>
        <strain evidence="3">AVDCRST_MAG81</strain>
    </source>
</reference>
<dbReference type="CDD" id="cd05233">
    <property type="entry name" value="SDR_c"/>
    <property type="match status" value="1"/>
</dbReference>
<sequence length="112" mass="11518">MNLKSVWLCLKYEIPAILRSGKGAIVNMSSQGGILGVPNYGAYAAAKGGVAALTRAAAAEYASEGIRINAVSPGAVETELWAHAPVGLLEQVAANIVSHCSGLGNPMTLLKR</sequence>
<dbReference type="GO" id="GO:0004316">
    <property type="term" value="F:3-oxoacyl-[acyl-carrier-protein] reductase (NADPH) activity"/>
    <property type="evidence" value="ECO:0007669"/>
    <property type="project" value="UniProtKB-EC"/>
</dbReference>